<dbReference type="InterPro" id="IPR026314">
    <property type="entry name" value="YLP_motif_con_p1"/>
</dbReference>
<keyword evidence="1" id="KW-0328">Glycosyltransferase</keyword>
<evidence type="ECO:0000259" key="4">
    <source>
        <dbReference type="PROSITE" id="PS51059"/>
    </source>
</evidence>
<dbReference type="Pfam" id="PF01661">
    <property type="entry name" value="Macro"/>
    <property type="match status" value="1"/>
</dbReference>
<dbReference type="GO" id="GO:0003950">
    <property type="term" value="F:NAD+ poly-ADP-ribosyltransferase activity"/>
    <property type="evidence" value="ECO:0007669"/>
    <property type="project" value="UniProtKB-UniRule"/>
</dbReference>
<dbReference type="SMART" id="SM00506">
    <property type="entry name" value="A1pp"/>
    <property type="match status" value="1"/>
</dbReference>
<dbReference type="OMA" id="MDIRRAY"/>
<protein>
    <recommendedName>
        <fullName evidence="1">Poly [ADP-ribose] polymerase</fullName>
        <shortName evidence="1">PARP</shortName>
        <ecNumber evidence="1">2.4.2.-</ecNumber>
    </recommendedName>
</protein>
<feature type="domain" description="WWE" evidence="3">
    <location>
        <begin position="920"/>
        <end position="1006"/>
    </location>
</feature>
<dbReference type="PANTHER" id="PTHR13413:SF0">
    <property type="entry name" value="YLP MOTIF-CONTAINING PROTEIN 1"/>
    <property type="match status" value="1"/>
</dbReference>
<feature type="coiled-coil region" evidence="2">
    <location>
        <begin position="656"/>
        <end position="717"/>
    </location>
</feature>
<proteinExistence type="predicted"/>
<evidence type="ECO:0000256" key="1">
    <source>
        <dbReference type="RuleBase" id="RU362114"/>
    </source>
</evidence>
<reference evidence="6" key="1">
    <citation type="submission" date="2021-01" db="EMBL/GenBank/DDBJ databases">
        <authorList>
            <consortium name="Genoscope - CEA"/>
            <person name="William W."/>
        </authorList>
    </citation>
    <scope>NUCLEOTIDE SEQUENCE</scope>
</reference>
<accession>A0A8S1NNI6</accession>
<dbReference type="PROSITE" id="PS51059">
    <property type="entry name" value="PARP_CATALYTIC"/>
    <property type="match status" value="1"/>
</dbReference>
<evidence type="ECO:0000313" key="6">
    <source>
        <dbReference type="EMBL" id="CAD8094847.1"/>
    </source>
</evidence>
<evidence type="ECO:0000259" key="3">
    <source>
        <dbReference type="PROSITE" id="PS50918"/>
    </source>
</evidence>
<dbReference type="InterPro" id="IPR012317">
    <property type="entry name" value="Poly(ADP-ribose)pol_cat_dom"/>
</dbReference>
<evidence type="ECO:0000259" key="5">
    <source>
        <dbReference type="PROSITE" id="PS51154"/>
    </source>
</evidence>
<dbReference type="PROSITE" id="PS51154">
    <property type="entry name" value="MACRO"/>
    <property type="match status" value="1"/>
</dbReference>
<comment type="caution">
    <text evidence="6">The sequence shown here is derived from an EMBL/GenBank/DDBJ whole genome shotgun (WGS) entry which is preliminary data.</text>
</comment>
<keyword evidence="1" id="KW-0520">NAD</keyword>
<keyword evidence="7" id="KW-1185">Reference proteome</keyword>
<organism evidence="6 7">
    <name type="scientific">Paramecium primaurelia</name>
    <dbReference type="NCBI Taxonomy" id="5886"/>
    <lineage>
        <taxon>Eukaryota</taxon>
        <taxon>Sar</taxon>
        <taxon>Alveolata</taxon>
        <taxon>Ciliophora</taxon>
        <taxon>Intramacronucleata</taxon>
        <taxon>Oligohymenophorea</taxon>
        <taxon>Peniculida</taxon>
        <taxon>Parameciidae</taxon>
        <taxon>Paramecium</taxon>
    </lineage>
</organism>
<dbReference type="Proteomes" id="UP000688137">
    <property type="component" value="Unassembled WGS sequence"/>
</dbReference>
<feature type="domain" description="PARP catalytic" evidence="4">
    <location>
        <begin position="1205"/>
        <end position="1407"/>
    </location>
</feature>
<name>A0A8S1NNI6_PARPR</name>
<gene>
    <name evidence="6" type="ORF">PPRIM_AZ9-3.1.T0970062</name>
</gene>
<dbReference type="EMBL" id="CAJJDM010000100">
    <property type="protein sequence ID" value="CAD8094847.1"/>
    <property type="molecule type" value="Genomic_DNA"/>
</dbReference>
<dbReference type="GO" id="GO:0005634">
    <property type="term" value="C:nucleus"/>
    <property type="evidence" value="ECO:0007669"/>
    <property type="project" value="InterPro"/>
</dbReference>
<feature type="domain" description="Macro" evidence="5">
    <location>
        <begin position="729"/>
        <end position="921"/>
    </location>
</feature>
<dbReference type="InterPro" id="IPR002589">
    <property type="entry name" value="Macro_dom"/>
</dbReference>
<dbReference type="PANTHER" id="PTHR13413">
    <property type="entry name" value="YLP MOTIF CONTAINING PROTEIN NUCLEAR PROTEIN ZAP"/>
    <property type="match status" value="1"/>
</dbReference>
<evidence type="ECO:0000256" key="2">
    <source>
        <dbReference type="SAM" id="Coils"/>
    </source>
</evidence>
<dbReference type="EC" id="2.4.2.-" evidence="1"/>
<keyword evidence="2" id="KW-0175">Coiled coil</keyword>
<dbReference type="PROSITE" id="PS50918">
    <property type="entry name" value="WWE"/>
    <property type="match status" value="1"/>
</dbReference>
<dbReference type="InterPro" id="IPR004170">
    <property type="entry name" value="WWE_dom"/>
</dbReference>
<keyword evidence="1" id="KW-0808">Transferase</keyword>
<dbReference type="Pfam" id="PF00644">
    <property type="entry name" value="PARP"/>
    <property type="match status" value="1"/>
</dbReference>
<sequence length="1407" mass="165532">MIQYPQSSRIIYQGDNYLNNQNQNESGFIDVQINQNNQQQKYNTQMSGNFQVPKSIITQLTKEEQVDILYRPYHRLIDFFFGYADIEIKLTNINPILQSHLGEIYSEIQQLKLKIQESDMEDYYRENRTYQVKEQKENNISQLDKMVILHSLFIENLYREAENHKSKILINYQKNQYKINPLDPKSEGLAKKFYSIFQKTWDNYTILIESCKSEFEAISKIKLLKVPRINQSFCKELDLQKPIIILASELNLITLQETQILYNAGLALQKKNKEILIINSFDQGQNESISVLQKKLQNFLQDPQYIKNVKENFDIDCYPQKDINEIDKCIQALQAQEFIEITATTPIFNLQNKGKYLVQAELQLWIEGYQTENIINQKLKLIKQKLNEIYNPPVIIKIRDKEQIKLWNKYLGQLFENQNNSKECITKEDKDELTIELNGHQDVIYEKKEKIETLLKQFECKIIKYECDKDVLKVLESKLNQISKLFRGIFNEIASEFGQCQIQLIDIDQNAQSVMIEVYFNPEEFKFTNINTKVSQFLENLDYHQFSKINYKEFLSFQGLKEIQFEQQYQVAVAISKKQKDFEIIGRQENLEEIKQMLKQFEQSKKENQTSTIIDCDNKLIFNRLKQLNVQIMQQNNVDDENKVVISFPQDNKIMLQASKKQIQQEKEKIMKKIQELKNELVIKPCQFSDKEVKFIYKNFKQVLEKLEKNNEILISTSTQTQGSSQSEKSAACTLEYQNKKIQIIYGDISTIQCDAIVNSCNNKMSFGDSLQLTGVAQSIFQLGGTQFQSACSDYIRKYYELETGEVFTYKMPNDRQIKYILNVATPVYSQGQVTDDDLLIIQENIQKIFKEINDLDIKTLTLPIFGGGACGYNYNQVAQVVLNTTINQLYFQKNTIETIYIVELIDIKVDWLTKILNNLLKPPVKEREVKYQWQWQDNQNFQDYDDEEINKQIDEAYEQFLYTGKEQKVLLNFPYSKQPGTHTVNFETQTITDISLKTTKKIITKNISNSKRFYFDEDIVDDQLNEYLLLQEMNNIKKFDIFFKKHFVEFKIGGMYQMNQETQYKRQIKFVLYQPKKSKAQIKVNKLVGKNFTLIETQNQIKKLVQSKSNYDQLTIQSFDGSLNESIYKQIKSELDKTMQEYKFDVPNISDAGLKELQLFIQSIALSINGKFKQGEKIAVKIFEKKKTKIINYIKSIKIQEKSYPETWKPQIQNMEKVLLRSDSEEYQKIQTLFRKTDNGNIYEIYRIQNKSLWDNYIAEKNKLIEIHKQQGRVLSPIETERYLWHGVRQSHPQIIYSGLKEAFDQTYSNVGMWGAGIYFAENASYSRNYSYQFQLTDGQQNIGKLVFLCCLVTTGKVEIRQPDNTIKRPSQGFDCIQGNTHGSDVFILYSMDIRRAYPAYEVIYK</sequence>
<evidence type="ECO:0000313" key="7">
    <source>
        <dbReference type="Proteomes" id="UP000688137"/>
    </source>
</evidence>
<dbReference type="GO" id="GO:0032204">
    <property type="term" value="P:regulation of telomere maintenance"/>
    <property type="evidence" value="ECO:0007669"/>
    <property type="project" value="TreeGrafter"/>
</dbReference>